<keyword evidence="3" id="KW-1185">Reference proteome</keyword>
<feature type="region of interest" description="Disordered" evidence="1">
    <location>
        <begin position="402"/>
        <end position="426"/>
    </location>
</feature>
<reference evidence="2 3" key="1">
    <citation type="submission" date="2019-06" db="EMBL/GenBank/DDBJ databases">
        <title>Complete genome sequence of Antarcticibacterium flavum KCTC 52984T from an Antarctic marine sediment.</title>
        <authorList>
            <person name="Lee Y.M."/>
            <person name="Shin S.C."/>
        </authorList>
    </citation>
    <scope>NUCLEOTIDE SEQUENCE [LARGE SCALE GENOMIC DNA]</scope>
    <source>
        <strain evidence="2 3">KCTC 52984</strain>
    </source>
</reference>
<sequence length="426" mass="47513">MEIVKSKLIPAILGLILMSSCGKSEGPPQKSDVPLQEEANYTAYTTRLPGGDPETVSLLVTQAVYAATREDNAVGAIMLTPMDEAIAFTAMHRITHMPVNAPLLFLGKDGKISDRTFQEMKRLKPDGVMQDQRKQVYAINIPENEIERIKKELKYNVRTFYETDPVKLAELLDRWQAAMKADHPDEVVISAVDHPDGIKHGMGAMGWNAHMGRGFAWVYTDSIPQATREMLKRRYGRHGSYMYLTGGSDVISDKVAKELGEYGLVRRVAGDDVFSSNTINAGYKDFGRNFGWAWGWKPRSFGWGLAQAGHNYIFSNADNVLATIPAAVLGHMGKHGPILLVESEELPQAVKDYLKMVKPFPASPQETILNFGWIIGDNSQISRNVQMEIDRHLAPFPLEEEQVPAETNNDTIPQETINDTVQNLQQ</sequence>
<dbReference type="Proteomes" id="UP000309016">
    <property type="component" value="Chromosome"/>
</dbReference>
<evidence type="ECO:0008006" key="4">
    <source>
        <dbReference type="Google" id="ProtNLM"/>
    </source>
</evidence>
<feature type="compositionally biased region" description="Polar residues" evidence="1">
    <location>
        <begin position="405"/>
        <end position="426"/>
    </location>
</feature>
<gene>
    <name evidence="2" type="ORF">FHG64_03250</name>
</gene>
<evidence type="ECO:0000313" key="2">
    <source>
        <dbReference type="EMBL" id="QCY68482.1"/>
    </source>
</evidence>
<proteinExistence type="predicted"/>
<dbReference type="AlphaFoldDB" id="A0A5B7X1C5"/>
<organism evidence="2 3">
    <name type="scientific">Antarcticibacterium flavum</name>
    <dbReference type="NCBI Taxonomy" id="2058175"/>
    <lineage>
        <taxon>Bacteria</taxon>
        <taxon>Pseudomonadati</taxon>
        <taxon>Bacteroidota</taxon>
        <taxon>Flavobacteriia</taxon>
        <taxon>Flavobacteriales</taxon>
        <taxon>Flavobacteriaceae</taxon>
        <taxon>Antarcticibacterium</taxon>
    </lineage>
</organism>
<dbReference type="EMBL" id="CP040812">
    <property type="protein sequence ID" value="QCY68482.1"/>
    <property type="molecule type" value="Genomic_DNA"/>
</dbReference>
<accession>A0A5B7X1C5</accession>
<dbReference type="OrthoDB" id="1399160at2"/>
<dbReference type="RefSeq" id="WP_139065059.1">
    <property type="nucleotide sequence ID" value="NZ_CP040812.1"/>
</dbReference>
<name>A0A5B7X1C5_9FLAO</name>
<evidence type="ECO:0000313" key="3">
    <source>
        <dbReference type="Proteomes" id="UP000309016"/>
    </source>
</evidence>
<dbReference type="PROSITE" id="PS51257">
    <property type="entry name" value="PROKAR_LIPOPROTEIN"/>
    <property type="match status" value="1"/>
</dbReference>
<protein>
    <recommendedName>
        <fullName evidence="4">Cell wall-binding repeat-containing protein</fullName>
    </recommendedName>
</protein>
<evidence type="ECO:0000256" key="1">
    <source>
        <dbReference type="SAM" id="MobiDB-lite"/>
    </source>
</evidence>
<dbReference type="KEGG" id="afla:FHG64_03250"/>